<evidence type="ECO:0000256" key="7">
    <source>
        <dbReference type="ARBA" id="ARBA00022927"/>
    </source>
</evidence>
<dbReference type="RefSeq" id="WP_276827347.1">
    <property type="nucleotide sequence ID" value="NZ_DYVX01000050.1"/>
</dbReference>
<dbReference type="SUPFAM" id="SSF49464">
    <property type="entry name" value="Carboxypeptidase regulatory domain-like"/>
    <property type="match status" value="1"/>
</dbReference>
<dbReference type="GO" id="GO:0055085">
    <property type="term" value="P:transmembrane transport"/>
    <property type="evidence" value="ECO:0007669"/>
    <property type="project" value="InterPro"/>
</dbReference>
<evidence type="ECO:0000256" key="5">
    <source>
        <dbReference type="ARBA" id="ARBA00022519"/>
    </source>
</evidence>
<evidence type="ECO:0000313" key="12">
    <source>
        <dbReference type="EMBL" id="HJF91905.1"/>
    </source>
</evidence>
<dbReference type="NCBIfam" id="TIGR01352">
    <property type="entry name" value="tonB_Cterm"/>
    <property type="match status" value="1"/>
</dbReference>
<keyword evidence="9 10" id="KW-0472">Membrane</keyword>
<evidence type="ECO:0000256" key="3">
    <source>
        <dbReference type="ARBA" id="ARBA00022448"/>
    </source>
</evidence>
<dbReference type="Gene3D" id="3.30.1150.10">
    <property type="match status" value="1"/>
</dbReference>
<dbReference type="PANTHER" id="PTHR33446">
    <property type="entry name" value="PROTEIN TONB-RELATED"/>
    <property type="match status" value="1"/>
</dbReference>
<feature type="transmembrane region" description="Helical" evidence="10">
    <location>
        <begin position="6"/>
        <end position="25"/>
    </location>
</feature>
<dbReference type="CDD" id="cd07341">
    <property type="entry name" value="M56_BlaR1_MecR1_like"/>
    <property type="match status" value="1"/>
</dbReference>
<dbReference type="Pfam" id="PF05569">
    <property type="entry name" value="Peptidase_M56"/>
    <property type="match status" value="1"/>
</dbReference>
<comment type="subcellular location">
    <subcellularLocation>
        <location evidence="1">Cell inner membrane</location>
        <topology evidence="1">Single-pass membrane protein</topology>
        <orientation evidence="1">Periplasmic side</orientation>
    </subcellularLocation>
</comment>
<dbReference type="InterPro" id="IPR051045">
    <property type="entry name" value="TonB-dependent_transducer"/>
</dbReference>
<dbReference type="PROSITE" id="PS52015">
    <property type="entry name" value="TONB_CTD"/>
    <property type="match status" value="1"/>
</dbReference>
<dbReference type="FunFam" id="3.30.1150.10:FF:000002">
    <property type="entry name" value="Energy transducer TonB"/>
    <property type="match status" value="1"/>
</dbReference>
<dbReference type="Gene3D" id="2.60.40.1120">
    <property type="entry name" value="Carboxypeptidase-like, regulatory domain"/>
    <property type="match status" value="1"/>
</dbReference>
<comment type="similarity">
    <text evidence="2">Belongs to the TonB family.</text>
</comment>
<dbReference type="InterPro" id="IPR037066">
    <property type="entry name" value="Plug_dom_sf"/>
</dbReference>
<evidence type="ECO:0000256" key="10">
    <source>
        <dbReference type="SAM" id="Phobius"/>
    </source>
</evidence>
<dbReference type="EMBL" id="DYVX01000050">
    <property type="protein sequence ID" value="HJF91905.1"/>
    <property type="molecule type" value="Genomic_DNA"/>
</dbReference>
<keyword evidence="5" id="KW-0997">Cell inner membrane</keyword>
<comment type="caution">
    <text evidence="12">The sequence shown here is derived from an EMBL/GenBank/DDBJ whole genome shotgun (WGS) entry which is preliminary data.</text>
</comment>
<sequence length="676" mass="75003">MGTFLVYILKSAACLAVFYLFYKLLMSRDTFHRFNRFALLGLLVLSSVLPLVEVSVNRPAPVHETMLTLEQLLLLADVQAEGEVVSQPTTALWVRVSLLVYLAGIIFFAVRNLWSLGRLAVLLRRGRLEQLADWLPGRAENVRLVVHNHGIAPFSWMRYIVLSRKDLEENGREILIHELAHIRNRHSWDLLLADICIFVQWFNPAAWLLKQELQTLHEYEADDTVLREGVDAKKYQMLLIKKAVGTRLYSMANSFNHSSLKKRITMMLKEKSNPWARVKYLYVLPLAALAVSAFARPEVSAVADELSSAKVNDLVASMKTNQVETASVAVKDTLTPDESVFEVVEQMPEFPDGGMAGLMEYFKKNLRYPEEAKKAGTQGRVVVQFLINKNGAISDASVLRSVDRLLDAEAVRLVRSMPKWKPGMQKGKEVTVKYTVPVLFKLEDVVSEASDKKNDVIIVKGTHTDYADMLIVIDGQEVTPEILGALNPDRIHSFSILKEPADVAQYTTDESKKAVMLITLKKEEPKPLAGTVSTIRVSDSARKAQVVVDDKLVDESAFKSLSPDQFESITVLKPEEAVAIYGEAGKNGVIVVRTKAATSTKDGELKVSGRVVDPQGEPVIGACITIEGTTNGTVTDVDGKFTLTAPNGAMLKVGYVGMKEARLKASPILVVKLEKE</sequence>
<keyword evidence="3" id="KW-0813">Transport</keyword>
<dbReference type="SUPFAM" id="SSF56935">
    <property type="entry name" value="Porins"/>
    <property type="match status" value="1"/>
</dbReference>
<dbReference type="GO" id="GO:0015031">
    <property type="term" value="P:protein transport"/>
    <property type="evidence" value="ECO:0007669"/>
    <property type="project" value="UniProtKB-KW"/>
</dbReference>
<organism evidence="12 13">
    <name type="scientific">Mediterranea massiliensis</name>
    <dbReference type="NCBI Taxonomy" id="1841865"/>
    <lineage>
        <taxon>Bacteria</taxon>
        <taxon>Pseudomonadati</taxon>
        <taxon>Bacteroidota</taxon>
        <taxon>Bacteroidia</taxon>
        <taxon>Bacteroidales</taxon>
        <taxon>Bacteroidaceae</taxon>
        <taxon>Mediterranea</taxon>
    </lineage>
</organism>
<dbReference type="InterPro" id="IPR037682">
    <property type="entry name" value="TonB_C"/>
</dbReference>
<feature type="transmembrane region" description="Helical" evidence="10">
    <location>
        <begin position="92"/>
        <end position="114"/>
    </location>
</feature>
<feature type="domain" description="TonB C-terminal" evidence="11">
    <location>
        <begin position="353"/>
        <end position="449"/>
    </location>
</feature>
<dbReference type="Gene3D" id="2.170.130.10">
    <property type="entry name" value="TonB-dependent receptor, plug domain"/>
    <property type="match status" value="1"/>
</dbReference>
<evidence type="ECO:0000256" key="9">
    <source>
        <dbReference type="ARBA" id="ARBA00023136"/>
    </source>
</evidence>
<evidence type="ECO:0000256" key="8">
    <source>
        <dbReference type="ARBA" id="ARBA00022989"/>
    </source>
</evidence>
<dbReference type="Proteomes" id="UP000717835">
    <property type="component" value="Unassembled WGS sequence"/>
</dbReference>
<keyword evidence="7" id="KW-0653">Protein transport</keyword>
<protein>
    <submittedName>
        <fullName evidence="12">TonB family protein</fullName>
    </submittedName>
</protein>
<name>A0A921HVZ1_9BACT</name>
<dbReference type="InterPro" id="IPR008969">
    <property type="entry name" value="CarboxyPept-like_regulatory"/>
</dbReference>
<reference evidence="12" key="2">
    <citation type="submission" date="2021-09" db="EMBL/GenBank/DDBJ databases">
        <authorList>
            <person name="Gilroy R."/>
        </authorList>
    </citation>
    <scope>NUCLEOTIDE SEQUENCE</scope>
    <source>
        <strain evidence="12">CHK55-1828</strain>
    </source>
</reference>
<dbReference type="InterPro" id="IPR006260">
    <property type="entry name" value="TonB/TolA_C"/>
</dbReference>
<keyword evidence="8 10" id="KW-1133">Transmembrane helix</keyword>
<evidence type="ECO:0000259" key="11">
    <source>
        <dbReference type="PROSITE" id="PS52015"/>
    </source>
</evidence>
<proteinExistence type="inferred from homology"/>
<dbReference type="Pfam" id="PF13715">
    <property type="entry name" value="CarbopepD_reg_2"/>
    <property type="match status" value="1"/>
</dbReference>
<evidence type="ECO:0000256" key="1">
    <source>
        <dbReference type="ARBA" id="ARBA00004383"/>
    </source>
</evidence>
<reference evidence="12" key="1">
    <citation type="journal article" date="2021" name="PeerJ">
        <title>Extensive microbial diversity within the chicken gut microbiome revealed by metagenomics and culture.</title>
        <authorList>
            <person name="Gilroy R."/>
            <person name="Ravi A."/>
            <person name="Getino M."/>
            <person name="Pursley I."/>
            <person name="Horton D.L."/>
            <person name="Alikhan N.F."/>
            <person name="Baker D."/>
            <person name="Gharbi K."/>
            <person name="Hall N."/>
            <person name="Watson M."/>
            <person name="Adriaenssens E.M."/>
            <person name="Foster-Nyarko E."/>
            <person name="Jarju S."/>
            <person name="Secka A."/>
            <person name="Antonio M."/>
            <person name="Oren A."/>
            <person name="Chaudhuri R.R."/>
            <person name="La Ragione R."/>
            <person name="Hildebrand F."/>
            <person name="Pallen M.J."/>
        </authorList>
    </citation>
    <scope>NUCLEOTIDE SEQUENCE</scope>
    <source>
        <strain evidence="12">CHK55-1828</strain>
    </source>
</reference>
<keyword evidence="6 10" id="KW-0812">Transmembrane</keyword>
<dbReference type="InterPro" id="IPR008756">
    <property type="entry name" value="Peptidase_M56"/>
</dbReference>
<gene>
    <name evidence="12" type="ORF">K8W02_05915</name>
</gene>
<dbReference type="PANTHER" id="PTHR33446:SF2">
    <property type="entry name" value="PROTEIN TONB"/>
    <property type="match status" value="1"/>
</dbReference>
<evidence type="ECO:0000256" key="2">
    <source>
        <dbReference type="ARBA" id="ARBA00006555"/>
    </source>
</evidence>
<dbReference type="GO" id="GO:0031992">
    <property type="term" value="F:energy transducer activity"/>
    <property type="evidence" value="ECO:0007669"/>
    <property type="project" value="TreeGrafter"/>
</dbReference>
<evidence type="ECO:0000256" key="4">
    <source>
        <dbReference type="ARBA" id="ARBA00022475"/>
    </source>
</evidence>
<evidence type="ECO:0000313" key="13">
    <source>
        <dbReference type="Proteomes" id="UP000717835"/>
    </source>
</evidence>
<keyword evidence="4" id="KW-1003">Cell membrane</keyword>
<dbReference type="GO" id="GO:0098797">
    <property type="term" value="C:plasma membrane protein complex"/>
    <property type="evidence" value="ECO:0007669"/>
    <property type="project" value="TreeGrafter"/>
</dbReference>
<evidence type="ECO:0000256" key="6">
    <source>
        <dbReference type="ARBA" id="ARBA00022692"/>
    </source>
</evidence>
<accession>A0A921HVZ1</accession>
<dbReference type="SUPFAM" id="SSF74653">
    <property type="entry name" value="TolA/TonB C-terminal domain"/>
    <property type="match status" value="1"/>
</dbReference>
<dbReference type="Pfam" id="PF03544">
    <property type="entry name" value="TonB_C"/>
    <property type="match status" value="1"/>
</dbReference>
<dbReference type="AlphaFoldDB" id="A0A921HVZ1"/>